<proteinExistence type="predicted"/>
<sequence length="152" mass="17700">MYYLFSIMPFLCSEGGNRPALRLHCVEQANAHSFALLVQSCLTHAGALEVLWNARSRLALDTIRNRRLIQCDQCNYRCSSRSYMRIHARVHTGERPFRCNICPSAFTDPSNLNRHKRCHTGERPFVCRHCKQHFTQSSSLRTHMLYQHGHIE</sequence>
<reference evidence="1" key="1">
    <citation type="submission" date="2020-05" db="EMBL/GenBank/DDBJ databases">
        <title>Large-scale comparative analyses of tick genomes elucidate their genetic diversity and vector capacities.</title>
        <authorList>
            <person name="Jia N."/>
            <person name="Wang J."/>
            <person name="Shi W."/>
            <person name="Du L."/>
            <person name="Sun Y."/>
            <person name="Zhan W."/>
            <person name="Jiang J."/>
            <person name="Wang Q."/>
            <person name="Zhang B."/>
            <person name="Ji P."/>
            <person name="Sakyi L.B."/>
            <person name="Cui X."/>
            <person name="Yuan T."/>
            <person name="Jiang B."/>
            <person name="Yang W."/>
            <person name="Lam T.T.-Y."/>
            <person name="Chang Q."/>
            <person name="Ding S."/>
            <person name="Wang X."/>
            <person name="Zhu J."/>
            <person name="Ruan X."/>
            <person name="Zhao L."/>
            <person name="Wei J."/>
            <person name="Que T."/>
            <person name="Du C."/>
            <person name="Cheng J."/>
            <person name="Dai P."/>
            <person name="Han X."/>
            <person name="Huang E."/>
            <person name="Gao Y."/>
            <person name="Liu J."/>
            <person name="Shao H."/>
            <person name="Ye R."/>
            <person name="Li L."/>
            <person name="Wei W."/>
            <person name="Wang X."/>
            <person name="Wang C."/>
            <person name="Yang T."/>
            <person name="Huo Q."/>
            <person name="Li W."/>
            <person name="Guo W."/>
            <person name="Chen H."/>
            <person name="Zhou L."/>
            <person name="Ni X."/>
            <person name="Tian J."/>
            <person name="Zhou Y."/>
            <person name="Sheng Y."/>
            <person name="Liu T."/>
            <person name="Pan Y."/>
            <person name="Xia L."/>
            <person name="Li J."/>
            <person name="Zhao F."/>
            <person name="Cao W."/>
        </authorList>
    </citation>
    <scope>NUCLEOTIDE SEQUENCE</scope>
    <source>
        <strain evidence="1">Dsil-2018</strain>
    </source>
</reference>
<gene>
    <name evidence="1" type="ORF">HPB49_020763</name>
</gene>
<protein>
    <submittedName>
        <fullName evidence="1">Uncharacterized protein</fullName>
    </submittedName>
</protein>
<organism evidence="1 2">
    <name type="scientific">Dermacentor silvarum</name>
    <name type="common">Tick</name>
    <dbReference type="NCBI Taxonomy" id="543639"/>
    <lineage>
        <taxon>Eukaryota</taxon>
        <taxon>Metazoa</taxon>
        <taxon>Ecdysozoa</taxon>
        <taxon>Arthropoda</taxon>
        <taxon>Chelicerata</taxon>
        <taxon>Arachnida</taxon>
        <taxon>Acari</taxon>
        <taxon>Parasitiformes</taxon>
        <taxon>Ixodida</taxon>
        <taxon>Ixodoidea</taxon>
        <taxon>Ixodidae</taxon>
        <taxon>Rhipicephalinae</taxon>
        <taxon>Dermacentor</taxon>
    </lineage>
</organism>
<evidence type="ECO:0000313" key="1">
    <source>
        <dbReference type="EMBL" id="KAH7971256.1"/>
    </source>
</evidence>
<keyword evidence="2" id="KW-1185">Reference proteome</keyword>
<dbReference type="Proteomes" id="UP000821865">
    <property type="component" value="Chromosome 11"/>
</dbReference>
<comment type="caution">
    <text evidence="1">The sequence shown here is derived from an EMBL/GenBank/DDBJ whole genome shotgun (WGS) entry which is preliminary data.</text>
</comment>
<accession>A0ACB8DKW6</accession>
<evidence type="ECO:0000313" key="2">
    <source>
        <dbReference type="Proteomes" id="UP000821865"/>
    </source>
</evidence>
<name>A0ACB8DKW6_DERSI</name>
<dbReference type="EMBL" id="CM023480">
    <property type="protein sequence ID" value="KAH7971256.1"/>
    <property type="molecule type" value="Genomic_DNA"/>
</dbReference>